<protein>
    <submittedName>
        <fullName evidence="1">Uncharacterized protein</fullName>
    </submittedName>
</protein>
<dbReference type="OrthoDB" id="251450at2759"/>
<dbReference type="EMBL" id="AUPL01005904">
    <property type="protein sequence ID" value="ESL06423.1"/>
    <property type="molecule type" value="Genomic_DNA"/>
</dbReference>
<comment type="caution">
    <text evidence="1">The sequence shown here is derived from an EMBL/GenBank/DDBJ whole genome shotgun (WGS) entry which is preliminary data.</text>
</comment>
<gene>
    <name evidence="1" type="ORF">TRSC58_05904</name>
</gene>
<evidence type="ECO:0000313" key="1">
    <source>
        <dbReference type="EMBL" id="ESL06423.1"/>
    </source>
</evidence>
<reference evidence="1 2" key="1">
    <citation type="submission" date="2013-07" db="EMBL/GenBank/DDBJ databases">
        <authorList>
            <person name="Stoco P.H."/>
            <person name="Wagner G."/>
            <person name="Gerber A."/>
            <person name="Zaha A."/>
            <person name="Thompson C."/>
            <person name="Bartholomeu D.C."/>
            <person name="Luckemeyer D.D."/>
            <person name="Bahia D."/>
            <person name="Loreto E."/>
            <person name="Prestes E.B."/>
            <person name="Lima F.M."/>
            <person name="Rodrigues-Luiz G."/>
            <person name="Vallejo G.A."/>
            <person name="Filho J.F."/>
            <person name="Monteiro K.M."/>
            <person name="Tyler K.M."/>
            <person name="de Almeida L.G."/>
            <person name="Ortiz M.F."/>
            <person name="Siervo M.A."/>
            <person name="de Moraes M.H."/>
            <person name="Cunha O.L."/>
            <person name="Mendonca-Neto R."/>
            <person name="Silva R."/>
            <person name="Teixeira S.M."/>
            <person name="Murta S.M."/>
            <person name="Sincero T.C."/>
            <person name="Mendes T.A."/>
            <person name="Urmenyi T.P."/>
            <person name="Silva V.G."/>
            <person name="da Rocha W.D."/>
            <person name="Andersson B."/>
            <person name="Romanha A.J."/>
            <person name="Steindel M."/>
            <person name="de Vasconcelos A.T."/>
            <person name="Grisard E.C."/>
        </authorList>
    </citation>
    <scope>NUCLEOTIDE SEQUENCE [LARGE SCALE GENOMIC DNA]</scope>
    <source>
        <strain evidence="1 2">SC58</strain>
    </source>
</reference>
<accession>A0A061ITQ3</accession>
<evidence type="ECO:0000313" key="2">
    <source>
        <dbReference type="Proteomes" id="UP000031737"/>
    </source>
</evidence>
<dbReference type="AlphaFoldDB" id="A0A061ITQ3"/>
<dbReference type="Proteomes" id="UP000031737">
    <property type="component" value="Unassembled WGS sequence"/>
</dbReference>
<dbReference type="VEuPathDB" id="TriTrypDB:TRSC58_05904"/>
<name>A0A061ITQ3_TRYRA</name>
<keyword evidence="2" id="KW-1185">Reference proteome</keyword>
<organism evidence="1 2">
    <name type="scientific">Trypanosoma rangeli SC58</name>
    <dbReference type="NCBI Taxonomy" id="429131"/>
    <lineage>
        <taxon>Eukaryota</taxon>
        <taxon>Discoba</taxon>
        <taxon>Euglenozoa</taxon>
        <taxon>Kinetoplastea</taxon>
        <taxon>Metakinetoplastina</taxon>
        <taxon>Trypanosomatida</taxon>
        <taxon>Trypanosomatidae</taxon>
        <taxon>Trypanosoma</taxon>
        <taxon>Herpetosoma</taxon>
    </lineage>
</organism>
<proteinExistence type="predicted"/>
<sequence>MRLRRVLGLWDVSPHRWKVQRTPEGGDLNSAGGAIEVDTTEEWLRGHVARAVNEGRQTKESADYFESIMNDQAEFRQYVQEARRLMNNQDPCTLTKYQQEHLADRLSQHMSGVASERLMQAHAEETNARRHTQTGASTGENYWFEAGNTLASPSVPGFVKDEVLREMREDRKQTSFAFEESKEVQAMADKDEAFAQHLRRQRQRLLRSDDNLD</sequence>